<evidence type="ECO:0000256" key="1">
    <source>
        <dbReference type="ARBA" id="ARBA00010990"/>
    </source>
</evidence>
<dbReference type="Proteomes" id="UP001242480">
    <property type="component" value="Unassembled WGS sequence"/>
</dbReference>
<organism evidence="5 6">
    <name type="scientific">Labrys wisconsinensis</name>
    <dbReference type="NCBI Taxonomy" id="425677"/>
    <lineage>
        <taxon>Bacteria</taxon>
        <taxon>Pseudomonadati</taxon>
        <taxon>Pseudomonadota</taxon>
        <taxon>Alphaproteobacteria</taxon>
        <taxon>Hyphomicrobiales</taxon>
        <taxon>Xanthobacteraceae</taxon>
        <taxon>Labrys</taxon>
    </lineage>
</organism>
<proteinExistence type="inferred from homology"/>
<evidence type="ECO:0000256" key="2">
    <source>
        <dbReference type="ARBA" id="ARBA00022679"/>
    </source>
</evidence>
<keyword evidence="2 5" id="KW-0808">Transferase</keyword>
<sequence>MHRPPSPPQAAASGGASTHIALPPGRIDLWCVPLAGFGADEQAACLALLSETEQARHRRFAVEPARLQYLATRGLVRTTLSRYAPRPPRDWRFDTNPFGRPLIEAGQCDGRLFFSLSHTGGLAVCAVAATPEIGVDVERWDRAADPLALAPSVLAPEETTRLIEARPEERARLFLTAWTLKEAYVKARGMGLALPLHGLRFDIDAGDPKVHFAAGIADDPGRWTFRMLAPTAEHALALAVAAAPDRGLDIRMKATRAINRPDDA</sequence>
<dbReference type="PANTHER" id="PTHR12215:SF10">
    <property type="entry name" value="L-AMINOADIPATE-SEMIALDEHYDE DEHYDROGENASE-PHOSPHOPANTETHEINYL TRANSFERASE"/>
    <property type="match status" value="1"/>
</dbReference>
<evidence type="ECO:0000259" key="4">
    <source>
        <dbReference type="Pfam" id="PF22624"/>
    </source>
</evidence>
<dbReference type="InterPro" id="IPR008278">
    <property type="entry name" value="4-PPantetheinyl_Trfase_dom"/>
</dbReference>
<keyword evidence="6" id="KW-1185">Reference proteome</keyword>
<dbReference type="EMBL" id="JAUSVX010000005">
    <property type="protein sequence ID" value="MDQ0469965.1"/>
    <property type="molecule type" value="Genomic_DNA"/>
</dbReference>
<reference evidence="5 6" key="1">
    <citation type="submission" date="2023-07" db="EMBL/GenBank/DDBJ databases">
        <title>Genomic Encyclopedia of Type Strains, Phase IV (KMG-IV): sequencing the most valuable type-strain genomes for metagenomic binning, comparative biology and taxonomic classification.</title>
        <authorList>
            <person name="Goeker M."/>
        </authorList>
    </citation>
    <scope>NUCLEOTIDE SEQUENCE [LARGE SCALE GENOMIC DNA]</scope>
    <source>
        <strain evidence="5 6">DSM 19619</strain>
    </source>
</reference>
<dbReference type="InterPro" id="IPR050559">
    <property type="entry name" value="P-Pant_transferase_sf"/>
</dbReference>
<dbReference type="Pfam" id="PF01648">
    <property type="entry name" value="ACPS"/>
    <property type="match status" value="1"/>
</dbReference>
<feature type="domain" description="4'-phosphopantetheinyl transferase N-terminal" evidence="4">
    <location>
        <begin position="43"/>
        <end position="127"/>
    </location>
</feature>
<dbReference type="InterPro" id="IPR055066">
    <property type="entry name" value="AASDHPPT_N"/>
</dbReference>
<dbReference type="InterPro" id="IPR037143">
    <property type="entry name" value="4-PPantetheinyl_Trfase_dom_sf"/>
</dbReference>
<feature type="domain" description="4'-phosphopantetheinyl transferase" evidence="3">
    <location>
        <begin position="133"/>
        <end position="237"/>
    </location>
</feature>
<dbReference type="RefSeq" id="WP_307273271.1">
    <property type="nucleotide sequence ID" value="NZ_JAUSVX010000005.1"/>
</dbReference>
<protein>
    <submittedName>
        <fullName evidence="5">4'-phosphopantetheinyl transferase</fullName>
        <ecNumber evidence="5">2.7.8.-</ecNumber>
    </submittedName>
</protein>
<comment type="similarity">
    <text evidence="1">Belongs to the P-Pant transferase superfamily. Gsp/Sfp/HetI/AcpT family.</text>
</comment>
<dbReference type="PANTHER" id="PTHR12215">
    <property type="entry name" value="PHOSPHOPANTETHEINE TRANSFERASE"/>
    <property type="match status" value="1"/>
</dbReference>
<dbReference type="GO" id="GO:0016740">
    <property type="term" value="F:transferase activity"/>
    <property type="evidence" value="ECO:0007669"/>
    <property type="project" value="UniProtKB-KW"/>
</dbReference>
<evidence type="ECO:0000259" key="3">
    <source>
        <dbReference type="Pfam" id="PF01648"/>
    </source>
</evidence>
<name>A0ABU0J8N2_9HYPH</name>
<comment type="caution">
    <text evidence="5">The sequence shown here is derived from an EMBL/GenBank/DDBJ whole genome shotgun (WGS) entry which is preliminary data.</text>
</comment>
<dbReference type="EC" id="2.7.8.-" evidence="5"/>
<gene>
    <name evidence="5" type="ORF">QO011_002981</name>
</gene>
<evidence type="ECO:0000313" key="6">
    <source>
        <dbReference type="Proteomes" id="UP001242480"/>
    </source>
</evidence>
<dbReference type="Pfam" id="PF22624">
    <property type="entry name" value="AASDHPPT_N"/>
    <property type="match status" value="1"/>
</dbReference>
<dbReference type="SUPFAM" id="SSF56214">
    <property type="entry name" value="4'-phosphopantetheinyl transferase"/>
    <property type="match status" value="2"/>
</dbReference>
<accession>A0ABU0J8N2</accession>
<evidence type="ECO:0000313" key="5">
    <source>
        <dbReference type="EMBL" id="MDQ0469965.1"/>
    </source>
</evidence>
<dbReference type="Gene3D" id="3.90.470.20">
    <property type="entry name" value="4'-phosphopantetheinyl transferase domain"/>
    <property type="match status" value="2"/>
</dbReference>